<dbReference type="RefSeq" id="WP_145084785.1">
    <property type="nucleotide sequence ID" value="NZ_CP036274.1"/>
</dbReference>
<reference evidence="1 2" key="1">
    <citation type="submission" date="2019-02" db="EMBL/GenBank/DDBJ databases">
        <title>Deep-cultivation of Planctomycetes and their phenomic and genomic characterization uncovers novel biology.</title>
        <authorList>
            <person name="Wiegand S."/>
            <person name="Jogler M."/>
            <person name="Boedeker C."/>
            <person name="Pinto D."/>
            <person name="Vollmers J."/>
            <person name="Rivas-Marin E."/>
            <person name="Kohn T."/>
            <person name="Peeters S.H."/>
            <person name="Heuer A."/>
            <person name="Rast P."/>
            <person name="Oberbeckmann S."/>
            <person name="Bunk B."/>
            <person name="Jeske O."/>
            <person name="Meyerdierks A."/>
            <person name="Storesund J.E."/>
            <person name="Kallscheuer N."/>
            <person name="Luecker S."/>
            <person name="Lage O.M."/>
            <person name="Pohl T."/>
            <person name="Merkel B.J."/>
            <person name="Hornburger P."/>
            <person name="Mueller R.-W."/>
            <person name="Bruemmer F."/>
            <person name="Labrenz M."/>
            <person name="Spormann A.M."/>
            <person name="Op den Camp H."/>
            <person name="Overmann J."/>
            <person name="Amann R."/>
            <person name="Jetten M.S.M."/>
            <person name="Mascher T."/>
            <person name="Medema M.H."/>
            <person name="Devos D.P."/>
            <person name="Kaster A.-K."/>
            <person name="Ovreas L."/>
            <person name="Rohde M."/>
            <person name="Galperin M.Y."/>
            <person name="Jogler C."/>
        </authorList>
    </citation>
    <scope>NUCLEOTIDE SEQUENCE [LARGE SCALE GENOMIC DNA]</scope>
    <source>
        <strain evidence="1 2">ETA_A8</strain>
    </source>
</reference>
<dbReference type="KEGG" id="aagg:ETAA8_06620"/>
<keyword evidence="2" id="KW-1185">Reference proteome</keyword>
<dbReference type="AlphaFoldDB" id="A0A517Y640"/>
<proteinExistence type="predicted"/>
<organism evidence="1 2">
    <name type="scientific">Anatilimnocola aggregata</name>
    <dbReference type="NCBI Taxonomy" id="2528021"/>
    <lineage>
        <taxon>Bacteria</taxon>
        <taxon>Pseudomonadati</taxon>
        <taxon>Planctomycetota</taxon>
        <taxon>Planctomycetia</taxon>
        <taxon>Pirellulales</taxon>
        <taxon>Pirellulaceae</taxon>
        <taxon>Anatilimnocola</taxon>
    </lineage>
</organism>
<evidence type="ECO:0000313" key="2">
    <source>
        <dbReference type="Proteomes" id="UP000315017"/>
    </source>
</evidence>
<evidence type="ECO:0000313" key="1">
    <source>
        <dbReference type="EMBL" id="QDU25592.1"/>
    </source>
</evidence>
<protein>
    <submittedName>
        <fullName evidence="1">Uncharacterized protein</fullName>
    </submittedName>
</protein>
<dbReference type="Proteomes" id="UP000315017">
    <property type="component" value="Chromosome"/>
</dbReference>
<dbReference type="EMBL" id="CP036274">
    <property type="protein sequence ID" value="QDU25592.1"/>
    <property type="molecule type" value="Genomic_DNA"/>
</dbReference>
<accession>A0A517Y640</accession>
<gene>
    <name evidence="1" type="ORF">ETAA8_06620</name>
</gene>
<name>A0A517Y640_9BACT</name>
<sequence>MTWFASIALWYAKFVTRRSIDNYYFWDGIEIRRVDVLPISRAAASERGLSDDVLARMNSGSTDAAGAMAAAVRHVFRVPPHSRGGLSERQLIELFIDFAGQLDRAMKTTPFFKE</sequence>